<dbReference type="PANTHER" id="PTHR44196">
    <property type="entry name" value="DEHYDROGENASE/REDUCTASE SDR FAMILY MEMBER 7B"/>
    <property type="match status" value="1"/>
</dbReference>
<dbReference type="Gene3D" id="3.40.50.720">
    <property type="entry name" value="NAD(P)-binding Rossmann-like Domain"/>
    <property type="match status" value="1"/>
</dbReference>
<dbReference type="EMBL" id="JBHSWB010000001">
    <property type="protein sequence ID" value="MFC6661310.1"/>
    <property type="molecule type" value="Genomic_DNA"/>
</dbReference>
<dbReference type="PRINTS" id="PR00080">
    <property type="entry name" value="SDRFAMILY"/>
</dbReference>
<accession>A0ABW1ZLM7</accession>
<evidence type="ECO:0000313" key="5">
    <source>
        <dbReference type="EMBL" id="MFC6661310.1"/>
    </source>
</evidence>
<name>A0ABW1ZLM7_9DEIO</name>
<organism evidence="5 6">
    <name type="scientific">Deinococcus multiflagellatus</name>
    <dbReference type="NCBI Taxonomy" id="1656887"/>
    <lineage>
        <taxon>Bacteria</taxon>
        <taxon>Thermotogati</taxon>
        <taxon>Deinococcota</taxon>
        <taxon>Deinococci</taxon>
        <taxon>Deinococcales</taxon>
        <taxon>Deinococcaceae</taxon>
        <taxon>Deinococcus</taxon>
    </lineage>
</organism>
<comment type="similarity">
    <text evidence="1 3">Belongs to the short-chain dehydrogenases/reductases (SDR) family.</text>
</comment>
<reference evidence="6" key="1">
    <citation type="journal article" date="2019" name="Int. J. Syst. Evol. Microbiol.">
        <title>The Global Catalogue of Microorganisms (GCM) 10K type strain sequencing project: providing services to taxonomists for standard genome sequencing and annotation.</title>
        <authorList>
            <consortium name="The Broad Institute Genomics Platform"/>
            <consortium name="The Broad Institute Genome Sequencing Center for Infectious Disease"/>
            <person name="Wu L."/>
            <person name="Ma J."/>
        </authorList>
    </citation>
    <scope>NUCLEOTIDE SEQUENCE [LARGE SCALE GENOMIC DNA]</scope>
    <source>
        <strain evidence="6">CCUG 63830</strain>
    </source>
</reference>
<proteinExistence type="inferred from homology"/>
<comment type="caution">
    <text evidence="5">The sequence shown here is derived from an EMBL/GenBank/DDBJ whole genome shotgun (WGS) entry which is preliminary data.</text>
</comment>
<dbReference type="Proteomes" id="UP001596317">
    <property type="component" value="Unassembled WGS sequence"/>
</dbReference>
<dbReference type="PRINTS" id="PR00081">
    <property type="entry name" value="GDHRDH"/>
</dbReference>
<evidence type="ECO:0000313" key="6">
    <source>
        <dbReference type="Proteomes" id="UP001596317"/>
    </source>
</evidence>
<dbReference type="InterPro" id="IPR036291">
    <property type="entry name" value="NAD(P)-bd_dom_sf"/>
</dbReference>
<keyword evidence="2" id="KW-0560">Oxidoreductase</keyword>
<evidence type="ECO:0000256" key="2">
    <source>
        <dbReference type="ARBA" id="ARBA00023002"/>
    </source>
</evidence>
<dbReference type="InterPro" id="IPR020904">
    <property type="entry name" value="Sc_DH/Rdtase_CS"/>
</dbReference>
<sequence length="253" mass="26742">MTITGKTVLLTGGGSGIGRALAEGLHDRGNTVLIAGRRLETLQAVAAARPNLHAYALDVTDPASIAALTERVSAEHPALNVLINNSGIMVAEDLLTQPDTATAEATVATNLLGPIRLIHALLPHLRRQPQATIVNVTSGLASVPLAVTPTYSATKAALHSYTESLRWQLRGTSIQVTELAPPYVATELMPGGSQDPRAMPLADFMAETLHLLDTQPNAPYVLVERVRPLRHAVANGTYDAVFRGLNAQHGDPA</sequence>
<evidence type="ECO:0000256" key="3">
    <source>
        <dbReference type="RuleBase" id="RU000363"/>
    </source>
</evidence>
<gene>
    <name evidence="5" type="ORF">ACFP90_13870</name>
</gene>
<dbReference type="PANTHER" id="PTHR44196:SF1">
    <property type="entry name" value="DEHYDROGENASE_REDUCTASE SDR FAMILY MEMBER 7B"/>
    <property type="match status" value="1"/>
</dbReference>
<protein>
    <submittedName>
        <fullName evidence="5">SDR family oxidoreductase</fullName>
    </submittedName>
</protein>
<dbReference type="InterPro" id="IPR057326">
    <property type="entry name" value="KR_dom"/>
</dbReference>
<dbReference type="SUPFAM" id="SSF51735">
    <property type="entry name" value="NAD(P)-binding Rossmann-fold domains"/>
    <property type="match status" value="1"/>
</dbReference>
<dbReference type="PROSITE" id="PS00061">
    <property type="entry name" value="ADH_SHORT"/>
    <property type="match status" value="1"/>
</dbReference>
<feature type="domain" description="Ketoreductase" evidence="4">
    <location>
        <begin position="6"/>
        <end position="180"/>
    </location>
</feature>
<evidence type="ECO:0000256" key="1">
    <source>
        <dbReference type="ARBA" id="ARBA00006484"/>
    </source>
</evidence>
<evidence type="ECO:0000259" key="4">
    <source>
        <dbReference type="SMART" id="SM00822"/>
    </source>
</evidence>
<dbReference type="Pfam" id="PF00106">
    <property type="entry name" value="adh_short"/>
    <property type="match status" value="1"/>
</dbReference>
<dbReference type="RefSeq" id="WP_224606949.1">
    <property type="nucleotide sequence ID" value="NZ_JAIQXV010000005.1"/>
</dbReference>
<dbReference type="InterPro" id="IPR002347">
    <property type="entry name" value="SDR_fam"/>
</dbReference>
<keyword evidence="6" id="KW-1185">Reference proteome</keyword>
<dbReference type="SMART" id="SM00822">
    <property type="entry name" value="PKS_KR"/>
    <property type="match status" value="1"/>
</dbReference>